<dbReference type="InterPro" id="IPR018076">
    <property type="entry name" value="T2SS_GspF_dom"/>
</dbReference>
<dbReference type="GO" id="GO:0015628">
    <property type="term" value="P:protein secretion by the type II secretion system"/>
    <property type="evidence" value="ECO:0007669"/>
    <property type="project" value="TreeGrafter"/>
</dbReference>
<evidence type="ECO:0000256" key="7">
    <source>
        <dbReference type="ARBA" id="ARBA00023136"/>
    </source>
</evidence>
<evidence type="ECO:0000259" key="9">
    <source>
        <dbReference type="Pfam" id="PF00482"/>
    </source>
</evidence>
<keyword evidence="7 8" id="KW-0472">Membrane</keyword>
<accession>A0A8J3B6G8</accession>
<keyword evidence="3" id="KW-1003">Cell membrane</keyword>
<dbReference type="PRINTS" id="PR00812">
    <property type="entry name" value="BCTERIALGSPF"/>
</dbReference>
<feature type="transmembrane region" description="Helical" evidence="8">
    <location>
        <begin position="178"/>
        <end position="203"/>
    </location>
</feature>
<evidence type="ECO:0000256" key="5">
    <source>
        <dbReference type="ARBA" id="ARBA00022692"/>
    </source>
</evidence>
<dbReference type="InterPro" id="IPR003004">
    <property type="entry name" value="GspF/PilC"/>
</dbReference>
<dbReference type="PANTHER" id="PTHR30012:SF0">
    <property type="entry name" value="TYPE II SECRETION SYSTEM PROTEIN F-RELATED"/>
    <property type="match status" value="1"/>
</dbReference>
<comment type="similarity">
    <text evidence="2">Belongs to the GSP F family.</text>
</comment>
<dbReference type="Proteomes" id="UP000649739">
    <property type="component" value="Unassembled WGS sequence"/>
</dbReference>
<dbReference type="InterPro" id="IPR042094">
    <property type="entry name" value="T2SS_GspF_sf"/>
</dbReference>
<comment type="subcellular location">
    <subcellularLocation>
        <location evidence="1">Cell inner membrane</location>
        <topology evidence="1">Multi-pass membrane protein</topology>
    </subcellularLocation>
</comment>
<dbReference type="FunFam" id="1.20.81.30:FF:000001">
    <property type="entry name" value="Type II secretion system protein F"/>
    <property type="match status" value="2"/>
</dbReference>
<evidence type="ECO:0000256" key="2">
    <source>
        <dbReference type="ARBA" id="ARBA00005745"/>
    </source>
</evidence>
<keyword evidence="5 8" id="KW-0812">Transmembrane</keyword>
<dbReference type="RefSeq" id="WP_189168137.1">
    <property type="nucleotide sequence ID" value="NZ_BMQB01000001.1"/>
</dbReference>
<evidence type="ECO:0000256" key="1">
    <source>
        <dbReference type="ARBA" id="ARBA00004429"/>
    </source>
</evidence>
<evidence type="ECO:0000313" key="10">
    <source>
        <dbReference type="EMBL" id="GGJ76142.1"/>
    </source>
</evidence>
<protein>
    <submittedName>
        <fullName evidence="10">Type II secretion system protein F</fullName>
    </submittedName>
</protein>
<gene>
    <name evidence="10" type="primary">pilC</name>
    <name evidence="10" type="ORF">GCM10010123_02670</name>
</gene>
<dbReference type="Pfam" id="PF00482">
    <property type="entry name" value="T2SSF"/>
    <property type="match status" value="2"/>
</dbReference>
<keyword evidence="11" id="KW-1185">Reference proteome</keyword>
<evidence type="ECO:0000256" key="4">
    <source>
        <dbReference type="ARBA" id="ARBA00022519"/>
    </source>
</evidence>
<feature type="domain" description="Type II secretion system protein GspF" evidence="9">
    <location>
        <begin position="282"/>
        <end position="404"/>
    </location>
</feature>
<dbReference type="Gene3D" id="1.20.81.30">
    <property type="entry name" value="Type II secretion system (T2SS), domain F"/>
    <property type="match status" value="2"/>
</dbReference>
<reference evidence="10" key="1">
    <citation type="journal article" date="2014" name="Int. J. Syst. Evol. Microbiol.">
        <title>Complete genome sequence of Corynebacterium casei LMG S-19264T (=DSM 44701T), isolated from a smear-ripened cheese.</title>
        <authorList>
            <consortium name="US DOE Joint Genome Institute (JGI-PGF)"/>
            <person name="Walter F."/>
            <person name="Albersmeier A."/>
            <person name="Kalinowski J."/>
            <person name="Ruckert C."/>
        </authorList>
    </citation>
    <scope>NUCLEOTIDE SEQUENCE</scope>
    <source>
        <strain evidence="10">JCM 3090</strain>
    </source>
</reference>
<evidence type="ECO:0000256" key="8">
    <source>
        <dbReference type="SAM" id="Phobius"/>
    </source>
</evidence>
<dbReference type="GO" id="GO:0005886">
    <property type="term" value="C:plasma membrane"/>
    <property type="evidence" value="ECO:0007669"/>
    <property type="project" value="UniProtKB-SubCell"/>
</dbReference>
<sequence length="414" mass="44936">MAGTKTRSRTFEYEAVDTKGNRSKGQVDALSEAAAAQILRQRGDMPLVIEAQAGKGLRRDLKLPGASKRVGLKELAIFSRQFATLVSSGMALLRALNVLADQAANPVLEQTVIDVRTDVEGGLALSEALGRHRKVFPKLMVSLIAAGEAGGFLDRALADVAANFEKDTELRGKIKAALTYPAIVLAFSFVLIGAVLLFIVPIFEDMFTQLGGELPFVTQVIVTASHSMVWAGPLFVALVVGGFLGFRKRLETSDSMRLAFDRFKLKMPVFGRLLQKLAMARFTRNLATLLNAGVPVLNALSVVGGTTGNQVITDAMDDLQAAVREGRPMSSPMHDHWLFPPMVTQMIEVGEETGEISQMLDKVADFYDREVNSATESLTAAIEPLMVLVMGVLVGGMIICLYLPMFTIYQNIQQ</sequence>
<dbReference type="EMBL" id="BMQB01000001">
    <property type="protein sequence ID" value="GGJ76142.1"/>
    <property type="molecule type" value="Genomic_DNA"/>
</dbReference>
<feature type="transmembrane region" description="Helical" evidence="8">
    <location>
        <begin position="223"/>
        <end position="246"/>
    </location>
</feature>
<evidence type="ECO:0000313" key="11">
    <source>
        <dbReference type="Proteomes" id="UP000649739"/>
    </source>
</evidence>
<comment type="caution">
    <text evidence="10">The sequence shown here is derived from an EMBL/GenBank/DDBJ whole genome shotgun (WGS) entry which is preliminary data.</text>
</comment>
<proteinExistence type="inferred from homology"/>
<keyword evidence="4" id="KW-0997">Cell inner membrane</keyword>
<evidence type="ECO:0000256" key="3">
    <source>
        <dbReference type="ARBA" id="ARBA00022475"/>
    </source>
</evidence>
<keyword evidence="6 8" id="KW-1133">Transmembrane helix</keyword>
<name>A0A8J3B6G8_9ACTN</name>
<reference evidence="10" key="2">
    <citation type="submission" date="2020-09" db="EMBL/GenBank/DDBJ databases">
        <authorList>
            <person name="Sun Q."/>
            <person name="Ohkuma M."/>
        </authorList>
    </citation>
    <scope>NUCLEOTIDE SEQUENCE</scope>
    <source>
        <strain evidence="10">JCM 3090</strain>
    </source>
</reference>
<dbReference type="PANTHER" id="PTHR30012">
    <property type="entry name" value="GENERAL SECRETION PATHWAY PROTEIN"/>
    <property type="match status" value="1"/>
</dbReference>
<organism evidence="10 11">
    <name type="scientific">Pilimelia anulata</name>
    <dbReference type="NCBI Taxonomy" id="53371"/>
    <lineage>
        <taxon>Bacteria</taxon>
        <taxon>Bacillati</taxon>
        <taxon>Actinomycetota</taxon>
        <taxon>Actinomycetes</taxon>
        <taxon>Micromonosporales</taxon>
        <taxon>Micromonosporaceae</taxon>
        <taxon>Pilimelia</taxon>
    </lineage>
</organism>
<evidence type="ECO:0000256" key="6">
    <source>
        <dbReference type="ARBA" id="ARBA00022989"/>
    </source>
</evidence>
<feature type="transmembrane region" description="Helical" evidence="8">
    <location>
        <begin position="385"/>
        <end position="409"/>
    </location>
</feature>
<feature type="domain" description="Type II secretion system protein GspF" evidence="9">
    <location>
        <begin position="78"/>
        <end position="201"/>
    </location>
</feature>
<dbReference type="AlphaFoldDB" id="A0A8J3B6G8"/>